<dbReference type="EMBL" id="BK016193">
    <property type="protein sequence ID" value="DAG01496.1"/>
    <property type="molecule type" value="Genomic_DNA"/>
</dbReference>
<protein>
    <submittedName>
        <fullName evidence="3">Uncharacterized protein</fullName>
    </submittedName>
</protein>
<keyword evidence="1" id="KW-0175">Coiled coil</keyword>
<feature type="coiled-coil region" evidence="1">
    <location>
        <begin position="114"/>
        <end position="141"/>
    </location>
</feature>
<evidence type="ECO:0000256" key="2">
    <source>
        <dbReference type="SAM" id="MobiDB-lite"/>
    </source>
</evidence>
<feature type="region of interest" description="Disordered" evidence="2">
    <location>
        <begin position="75"/>
        <end position="105"/>
    </location>
</feature>
<name>A0A8S5V404_9CAUD</name>
<sequence>MGKTAQIMEWNNEYDKYSEEQRRMIKHLPMKPGEILAKYKRGSGGREDKLTILADLNGCDKKTIAMILEMEESQNRNASKKQIRVKKEKKVETTPKKTTTKTTTRREKVPALIWNVIEREYKDCNERIDSLKRELKCAETALVSFADFLDKHEAE</sequence>
<feature type="compositionally biased region" description="Basic residues" evidence="2">
    <location>
        <begin position="78"/>
        <end position="88"/>
    </location>
</feature>
<accession>A0A8S5V404</accession>
<reference evidence="3" key="1">
    <citation type="journal article" date="2021" name="Proc. Natl. Acad. Sci. U.S.A.">
        <title>A Catalog of Tens of Thousands of Viruses from Human Metagenomes Reveals Hidden Associations with Chronic Diseases.</title>
        <authorList>
            <person name="Tisza M.J."/>
            <person name="Buck C.B."/>
        </authorList>
    </citation>
    <scope>NUCLEOTIDE SEQUENCE</scope>
    <source>
        <strain evidence="3">Ct8iP21</strain>
    </source>
</reference>
<proteinExistence type="predicted"/>
<organism evidence="3">
    <name type="scientific">Myoviridae sp. ct8iP21</name>
    <dbReference type="NCBI Taxonomy" id="2825041"/>
    <lineage>
        <taxon>Viruses</taxon>
        <taxon>Duplodnaviria</taxon>
        <taxon>Heunggongvirae</taxon>
        <taxon>Uroviricota</taxon>
        <taxon>Caudoviricetes</taxon>
    </lineage>
</organism>
<evidence type="ECO:0000256" key="1">
    <source>
        <dbReference type="SAM" id="Coils"/>
    </source>
</evidence>
<evidence type="ECO:0000313" key="3">
    <source>
        <dbReference type="EMBL" id="DAG01496.1"/>
    </source>
</evidence>